<dbReference type="PANTHER" id="PTHR30006:SF25">
    <property type="entry name" value="PHOSPHOGLYCERATE TRANSPORT REGULATORY PROTEIN PGTC"/>
    <property type="match status" value="1"/>
</dbReference>
<dbReference type="Pfam" id="PF13416">
    <property type="entry name" value="SBP_bac_8"/>
    <property type="match status" value="1"/>
</dbReference>
<dbReference type="Gene3D" id="3.40.190.10">
    <property type="entry name" value="Periplasmic binding protein-like II"/>
    <property type="match status" value="2"/>
</dbReference>
<evidence type="ECO:0000313" key="4">
    <source>
        <dbReference type="EMBL" id="SEB84962.1"/>
    </source>
</evidence>
<dbReference type="EMBL" id="FNSL01000001">
    <property type="protein sequence ID" value="SEB84962.1"/>
    <property type="molecule type" value="Genomic_DNA"/>
</dbReference>
<gene>
    <name evidence="4" type="ORF">SAMN05216452_3416</name>
</gene>
<organism evidence="4 5">
    <name type="scientific">Nitratireductor aquibiodomus</name>
    <dbReference type="NCBI Taxonomy" id="204799"/>
    <lineage>
        <taxon>Bacteria</taxon>
        <taxon>Pseudomonadati</taxon>
        <taxon>Pseudomonadota</taxon>
        <taxon>Alphaproteobacteria</taxon>
        <taxon>Hyphomicrobiales</taxon>
        <taxon>Phyllobacteriaceae</taxon>
        <taxon>Nitratireductor</taxon>
    </lineage>
</organism>
<dbReference type="RefSeq" id="WP_090330042.1">
    <property type="nucleotide sequence ID" value="NZ_FNSL01000001.1"/>
</dbReference>
<evidence type="ECO:0000256" key="3">
    <source>
        <dbReference type="SAM" id="SignalP"/>
    </source>
</evidence>
<dbReference type="InterPro" id="IPR006059">
    <property type="entry name" value="SBP"/>
</dbReference>
<feature type="chain" id="PRO_5011519133" evidence="3">
    <location>
        <begin position="24"/>
        <end position="364"/>
    </location>
</feature>
<dbReference type="SUPFAM" id="SSF53850">
    <property type="entry name" value="Periplasmic binding protein-like II"/>
    <property type="match status" value="1"/>
</dbReference>
<reference evidence="5" key="1">
    <citation type="submission" date="2016-10" db="EMBL/GenBank/DDBJ databases">
        <authorList>
            <person name="Varghese N."/>
            <person name="Submissions S."/>
        </authorList>
    </citation>
    <scope>NUCLEOTIDE SEQUENCE [LARGE SCALE GENOMIC DNA]</scope>
    <source>
        <strain evidence="5">ES.061</strain>
    </source>
</reference>
<keyword evidence="2" id="KW-0574">Periplasm</keyword>
<sequence>MLRTLLLSAAFLTLSAGVSSAQALPDHYPADYADLIAQANEEGSLLIYSNMGPENWEPLIAAFNEHYPDIKVETLDLGPGEVFTRYRAETGTGVATADMLAAGTIGDWIQAANDGLVVDYKSPEARFLPEWSLPMPGVYTFSADPMILMYNKVLVPEELRTASMEEFFANITAHPDVFKGKIGTYDGQFAFGESINFAFVRHHGDKAWEWFDAIGPSTRPGGGTGGMIEKTVSGENTASYFASGPVLFPRLNQGVGQIIDWKFPSDGTPVFLRGVGVTEKAPHPAAARLMLDFILSEEGQYAVAEGKLTAYRPGVKPEGETSYSLDEVIAEIGGEDKMILIDYDPNMLTEHEAFIARWAKAFGM</sequence>
<keyword evidence="5" id="KW-1185">Reference proteome</keyword>
<name>A0A1H4MRH9_9HYPH</name>
<keyword evidence="1 3" id="KW-0732">Signal</keyword>
<proteinExistence type="predicted"/>
<feature type="signal peptide" evidence="3">
    <location>
        <begin position="1"/>
        <end position="23"/>
    </location>
</feature>
<accession>A0A1H4MRH9</accession>
<evidence type="ECO:0000256" key="2">
    <source>
        <dbReference type="ARBA" id="ARBA00022764"/>
    </source>
</evidence>
<evidence type="ECO:0000256" key="1">
    <source>
        <dbReference type="ARBA" id="ARBA00022729"/>
    </source>
</evidence>
<dbReference type="AlphaFoldDB" id="A0A1H4MRH9"/>
<dbReference type="Proteomes" id="UP000199064">
    <property type="component" value="Unassembled WGS sequence"/>
</dbReference>
<dbReference type="GO" id="GO:0030288">
    <property type="term" value="C:outer membrane-bounded periplasmic space"/>
    <property type="evidence" value="ECO:0007669"/>
    <property type="project" value="TreeGrafter"/>
</dbReference>
<evidence type="ECO:0000313" key="5">
    <source>
        <dbReference type="Proteomes" id="UP000199064"/>
    </source>
</evidence>
<dbReference type="PANTHER" id="PTHR30006">
    <property type="entry name" value="THIAMINE-BINDING PERIPLASMIC PROTEIN-RELATED"/>
    <property type="match status" value="1"/>
</dbReference>
<protein>
    <submittedName>
        <fullName evidence="4">Iron(III) transport system substrate-binding protein</fullName>
    </submittedName>
</protein>